<evidence type="ECO:0000313" key="5">
    <source>
        <dbReference type="EMBL" id="RGB67845.1"/>
    </source>
</evidence>
<evidence type="ECO:0000313" key="1">
    <source>
        <dbReference type="EMBL" id="CUM81516.1"/>
    </source>
</evidence>
<protein>
    <submittedName>
        <fullName evidence="1">Uncharacterized protein</fullName>
    </submittedName>
</protein>
<dbReference type="Proteomes" id="UP000251144">
    <property type="component" value="Unassembled WGS sequence"/>
</dbReference>
<gene>
    <name evidence="4" type="ORF">C4N22_04810</name>
    <name evidence="3" type="ORF">C4N26_12320</name>
    <name evidence="2" type="ORF">C4N27_01170</name>
    <name evidence="6" type="ORF">DWZ46_13565</name>
    <name evidence="5" type="ORF">DWZ89_13150</name>
    <name evidence="1" type="ORF">ERS852582_00657</name>
</gene>
<dbReference type="RefSeq" id="WP_015573038.1">
    <property type="nucleotide sequence ID" value="NZ_CABVEO010000001.1"/>
</dbReference>
<dbReference type="Proteomes" id="UP000260991">
    <property type="component" value="Unassembled WGS sequence"/>
</dbReference>
<reference evidence="11 12" key="3">
    <citation type="submission" date="2018-08" db="EMBL/GenBank/DDBJ databases">
        <title>A genome reference for cultivated species of the human gut microbiota.</title>
        <authorList>
            <person name="Zou Y."/>
            <person name="Xue W."/>
            <person name="Luo G."/>
        </authorList>
    </citation>
    <scope>NUCLEOTIDE SEQUENCE [LARGE SCALE GENOMIC DNA]</scope>
    <source>
        <strain evidence="6 11">AF32-8AC</strain>
        <strain evidence="5 12">AF36-11AT</strain>
    </source>
</reference>
<evidence type="ECO:0000313" key="2">
    <source>
        <dbReference type="EMBL" id="RAW52789.1"/>
    </source>
</evidence>
<dbReference type="Proteomes" id="UP000250997">
    <property type="component" value="Unassembled WGS sequence"/>
</dbReference>
<evidence type="ECO:0000313" key="7">
    <source>
        <dbReference type="Proteomes" id="UP000095649"/>
    </source>
</evidence>
<proteinExistence type="predicted"/>
<dbReference type="EMBL" id="PRLE01000002">
    <property type="protein sequence ID" value="RAW60223.1"/>
    <property type="molecule type" value="Genomic_DNA"/>
</dbReference>
<evidence type="ECO:0000313" key="6">
    <source>
        <dbReference type="EMBL" id="RGB85885.1"/>
    </source>
</evidence>
<name>A0A173RUU7_9FIRM</name>
<accession>A0A173RUU7</accession>
<dbReference type="EMBL" id="QVEQ01000019">
    <property type="protein sequence ID" value="RGB67845.1"/>
    <property type="molecule type" value="Genomic_DNA"/>
</dbReference>
<dbReference type="OrthoDB" id="2049136at2"/>
<reference evidence="8 9" key="2">
    <citation type="submission" date="2018-02" db="EMBL/GenBank/DDBJ databases">
        <title>Complete genome sequencing of Faecalibacterium prausnitzii strains isolated from the human gut.</title>
        <authorList>
            <person name="Fitzgerald B.C."/>
            <person name="Shkoporov A.N."/>
            <person name="Ross P.R."/>
            <person name="Hill C."/>
        </authorList>
    </citation>
    <scope>NUCLEOTIDE SEQUENCE [LARGE SCALE GENOMIC DNA]</scope>
    <source>
        <strain evidence="4 8">APC923/61-1</strain>
        <strain evidence="2 9">APC942/18-1</strain>
        <strain evidence="3 10">APC942/32-1</strain>
    </source>
</reference>
<dbReference type="EMBL" id="PRLB01000014">
    <property type="protein sequence ID" value="RAW53182.1"/>
    <property type="molecule type" value="Genomic_DNA"/>
</dbReference>
<dbReference type="EMBL" id="QVER01000024">
    <property type="protein sequence ID" value="RGB85885.1"/>
    <property type="molecule type" value="Genomic_DNA"/>
</dbReference>
<dbReference type="EMBL" id="CYXN01000003">
    <property type="protein sequence ID" value="CUM81516.1"/>
    <property type="molecule type" value="Genomic_DNA"/>
</dbReference>
<evidence type="ECO:0000313" key="11">
    <source>
        <dbReference type="Proteomes" id="UP000260991"/>
    </source>
</evidence>
<organism evidence="1 7">
    <name type="scientific">Faecalibacterium prausnitzii</name>
    <dbReference type="NCBI Taxonomy" id="853"/>
    <lineage>
        <taxon>Bacteria</taxon>
        <taxon>Bacillati</taxon>
        <taxon>Bacillota</taxon>
        <taxon>Clostridia</taxon>
        <taxon>Eubacteriales</taxon>
        <taxon>Oscillospiraceae</taxon>
        <taxon>Faecalibacterium</taxon>
    </lineage>
</organism>
<evidence type="ECO:0000313" key="4">
    <source>
        <dbReference type="EMBL" id="RAW60223.1"/>
    </source>
</evidence>
<evidence type="ECO:0000313" key="12">
    <source>
        <dbReference type="Proteomes" id="UP000261140"/>
    </source>
</evidence>
<dbReference type="AlphaFoldDB" id="A0A173RUU7"/>
<dbReference type="EMBL" id="PRLA01000001">
    <property type="protein sequence ID" value="RAW52789.1"/>
    <property type="molecule type" value="Genomic_DNA"/>
</dbReference>
<evidence type="ECO:0000313" key="10">
    <source>
        <dbReference type="Proteomes" id="UP000251144"/>
    </source>
</evidence>
<evidence type="ECO:0000313" key="3">
    <source>
        <dbReference type="EMBL" id="RAW53182.1"/>
    </source>
</evidence>
<evidence type="ECO:0000313" key="9">
    <source>
        <dbReference type="Proteomes" id="UP000250997"/>
    </source>
</evidence>
<dbReference type="Proteomes" id="UP000095649">
    <property type="component" value="Unassembled WGS sequence"/>
</dbReference>
<reference evidence="1 7" key="1">
    <citation type="submission" date="2015-09" db="EMBL/GenBank/DDBJ databases">
        <authorList>
            <consortium name="Pathogen Informatics"/>
        </authorList>
    </citation>
    <scope>NUCLEOTIDE SEQUENCE [LARGE SCALE GENOMIC DNA]</scope>
    <source>
        <strain evidence="1 7">2789STDY5834970</strain>
    </source>
</reference>
<dbReference type="Proteomes" id="UP000261140">
    <property type="component" value="Unassembled WGS sequence"/>
</dbReference>
<evidence type="ECO:0000313" key="8">
    <source>
        <dbReference type="Proteomes" id="UP000250583"/>
    </source>
</evidence>
<sequence length="510" mass="58354">MNRILKKFLQRGVDLSPVGVELREDNTNYFCTPKGASVFGWAGIDGIHFCFIRGFGEMVFSVSPMNTSPDYVHPVAENFTDFLRLILACGDVAAVEQAWMWNEAQFEAFLNENPTTQEQQQTLSEISEKMNLLPMEQPWTYIKNLQSSFDYSQIKYTEDYYDNDMTSEAELVAPEWKVYFDGDFWGHRGKDRAGKEIKLDKQFDWAGYHWVIPAAYSCSKGLVVDFCMRVDSESIRDFMKKWNLDWENDSCENFTREQQMQMEWENPLCFNFKPCLKLNEKILQTTHGCAVSFNPCLPDGVINELEAKWAIDHYGLDSTYGWVICRDVFPWGTKHHPEINKLFLTMEQQPGQVPGSHFKVHAPGDSFMFSHPVSGITHTLTVQEIEQQTVPQNSFGSDRWIYPTHYIAMSYTLTPEPMENISVFDCDEGDRPIEVTPDDHSFRPVGSSSCFVVGVIGGADGPTAVIYGTNSQEKLHAACSALHFEPVGDDVEWRIVFNVTQFDKETFPII</sequence>
<dbReference type="Proteomes" id="UP000250583">
    <property type="component" value="Unassembled WGS sequence"/>
</dbReference>